<reference evidence="1 2" key="1">
    <citation type="journal article" date="2020" name="ISME J.">
        <title>Comparative genomics reveals insights into cyanobacterial evolution and habitat adaptation.</title>
        <authorList>
            <person name="Chen M.Y."/>
            <person name="Teng W.K."/>
            <person name="Zhao L."/>
            <person name="Hu C.X."/>
            <person name="Zhou Y.K."/>
            <person name="Han B.P."/>
            <person name="Song L.R."/>
            <person name="Shu W.S."/>
        </authorList>
    </citation>
    <scope>NUCLEOTIDE SEQUENCE [LARGE SCALE GENOMIC DNA]</scope>
    <source>
        <strain evidence="1 2">FACHB-362</strain>
    </source>
</reference>
<organism evidence="1 2">
    <name type="scientific">Anabaena catenula FACHB-362</name>
    <dbReference type="NCBI Taxonomy" id="2692877"/>
    <lineage>
        <taxon>Bacteria</taxon>
        <taxon>Bacillati</taxon>
        <taxon>Cyanobacteriota</taxon>
        <taxon>Cyanophyceae</taxon>
        <taxon>Nostocales</taxon>
        <taxon>Nostocaceae</taxon>
        <taxon>Anabaena</taxon>
    </lineage>
</organism>
<protein>
    <submittedName>
        <fullName evidence="1">Uncharacterized protein</fullName>
    </submittedName>
</protein>
<evidence type="ECO:0000313" key="2">
    <source>
        <dbReference type="Proteomes" id="UP000660381"/>
    </source>
</evidence>
<sequence>MSESGYPGFKDLQDFCFLFRFLWADLQGMGLLNKIFDGESIIILFMLIQIFLSSFTEFSNPQNLVIIKNI</sequence>
<dbReference type="EMBL" id="JACJTQ010000018">
    <property type="protein sequence ID" value="MBD2692786.1"/>
    <property type="molecule type" value="Genomic_DNA"/>
</dbReference>
<dbReference type="Proteomes" id="UP000660381">
    <property type="component" value="Unassembled WGS sequence"/>
</dbReference>
<accession>A0ABR8J6Y0</accession>
<name>A0ABR8J6Y0_9NOST</name>
<proteinExistence type="predicted"/>
<evidence type="ECO:0000313" key="1">
    <source>
        <dbReference type="EMBL" id="MBD2692786.1"/>
    </source>
</evidence>
<comment type="caution">
    <text evidence="1">The sequence shown here is derived from an EMBL/GenBank/DDBJ whole genome shotgun (WGS) entry which is preliminary data.</text>
</comment>
<gene>
    <name evidence="1" type="ORF">H6G68_13635</name>
</gene>
<keyword evidence="2" id="KW-1185">Reference proteome</keyword>
<dbReference type="RefSeq" id="WP_190907130.1">
    <property type="nucleotide sequence ID" value="NZ_JACJTQ010000018.1"/>
</dbReference>